<proteinExistence type="predicted"/>
<evidence type="ECO:0000256" key="3">
    <source>
        <dbReference type="SAM" id="Phobius"/>
    </source>
</evidence>
<feature type="compositionally biased region" description="Pro residues" evidence="2">
    <location>
        <begin position="341"/>
        <end position="354"/>
    </location>
</feature>
<sequence length="580" mass="63525">MDAFVDTLLHRTLHASLQSFLLAALVFALCRAIPSLSASLRAWLWWLVSAQMVAGIACPDLFTLRLLPAQQVARTVTTPVDMSAMPDIGSLAVTSEPSTLSWQTALLMGWVVAIVGQLVFALWRSRHLPGLLRRATPHDDVRVEALCARRARELGLRRSPRLIVSDEVVSPQVVGLLRHTILLPADDTLAPDELDMALMHELAHVRRGDLYLGWVPALARAIFFFHPAAHLAVREYALCREAACDAMVVSRGQRPAQNYGRLLLRLGVSPHPHHALPGASPTFLNLKRRLVMLGRIHEAPPRALTLAMVCVVTMAAALPWRIVSATDNTPTFVTVPPAPPAPPMAPAPPPPPAPAALATPAPRPAPAVPRAPAAPRMPHVMTTSSSNVNIVTVTDDPKNAFIYRDNDISVMSGSSHDFERADALRKDNGYFAWYRDGNKAWVLRDPAYLKRIHDAYARASKATDLPQQTADRQQRLDREQEALNEQMSKLSERQSELAERNSNPASPESAAGFAQGHATIAQEQALIGLKMGNLARERAVEARKLAEQNQRQQQAAESATREVNQILADAVRNHVAVEAH</sequence>
<feature type="transmembrane region" description="Helical" evidence="3">
    <location>
        <begin position="100"/>
        <end position="123"/>
    </location>
</feature>
<keyword evidence="6" id="KW-1185">Reference proteome</keyword>
<dbReference type="RefSeq" id="WP_166947814.1">
    <property type="nucleotide sequence ID" value="NZ_JAARLZ010000004.1"/>
</dbReference>
<dbReference type="CDD" id="cd07341">
    <property type="entry name" value="M56_BlaR1_MecR1_like"/>
    <property type="match status" value="1"/>
</dbReference>
<comment type="caution">
    <text evidence="5">The sequence shown here is derived from an EMBL/GenBank/DDBJ whole genome shotgun (WGS) entry which is preliminary data.</text>
</comment>
<feature type="region of interest" description="Disordered" evidence="2">
    <location>
        <begin position="461"/>
        <end position="514"/>
    </location>
</feature>
<evidence type="ECO:0000259" key="4">
    <source>
        <dbReference type="Pfam" id="PF05569"/>
    </source>
</evidence>
<reference evidence="5 6" key="1">
    <citation type="submission" date="2020-03" db="EMBL/GenBank/DDBJ databases">
        <authorList>
            <person name="Lai Q."/>
        </authorList>
    </citation>
    <scope>NUCLEOTIDE SEQUENCE [LARGE SCALE GENOMIC DNA]</scope>
    <source>
        <strain evidence="5 6">CCUG 25036</strain>
    </source>
</reference>
<keyword evidence="3" id="KW-0472">Membrane</keyword>
<feature type="compositionally biased region" description="Basic and acidic residues" evidence="2">
    <location>
        <begin position="490"/>
        <end position="499"/>
    </location>
</feature>
<dbReference type="EMBL" id="JAARLZ010000004">
    <property type="protein sequence ID" value="NII06667.1"/>
    <property type="molecule type" value="Genomic_DNA"/>
</dbReference>
<feature type="region of interest" description="Disordered" evidence="2">
    <location>
        <begin position="341"/>
        <end position="372"/>
    </location>
</feature>
<dbReference type="PANTHER" id="PTHR34978:SF3">
    <property type="entry name" value="SLR0241 PROTEIN"/>
    <property type="match status" value="1"/>
</dbReference>
<dbReference type="InterPro" id="IPR008756">
    <property type="entry name" value="Peptidase_M56"/>
</dbReference>
<evidence type="ECO:0000256" key="2">
    <source>
        <dbReference type="SAM" id="MobiDB-lite"/>
    </source>
</evidence>
<dbReference type="AlphaFoldDB" id="A0A7X5ZIA7"/>
<feature type="compositionally biased region" description="Basic and acidic residues" evidence="2">
    <location>
        <begin position="472"/>
        <end position="481"/>
    </location>
</feature>
<dbReference type="Pfam" id="PF05569">
    <property type="entry name" value="Peptidase_M56"/>
    <property type="match status" value="1"/>
</dbReference>
<gene>
    <name evidence="5" type="ORF">HBF25_09750</name>
</gene>
<feature type="domain" description="Peptidase M56" evidence="4">
    <location>
        <begin position="12"/>
        <end position="293"/>
    </location>
</feature>
<feature type="transmembrane region" description="Helical" evidence="3">
    <location>
        <begin position="42"/>
        <end position="62"/>
    </location>
</feature>
<dbReference type="InterPro" id="IPR052173">
    <property type="entry name" value="Beta-lactam_resp_regulator"/>
</dbReference>
<keyword evidence="3" id="KW-1133">Transmembrane helix</keyword>
<organism evidence="5 6">
    <name type="scientific">Luteibacter anthropi</name>
    <dbReference type="NCBI Taxonomy" id="564369"/>
    <lineage>
        <taxon>Bacteria</taxon>
        <taxon>Pseudomonadati</taxon>
        <taxon>Pseudomonadota</taxon>
        <taxon>Gammaproteobacteria</taxon>
        <taxon>Lysobacterales</taxon>
        <taxon>Rhodanobacteraceae</taxon>
        <taxon>Luteibacter</taxon>
    </lineage>
</organism>
<dbReference type="PANTHER" id="PTHR34978">
    <property type="entry name" value="POSSIBLE SENSOR-TRANSDUCER PROTEIN BLAR"/>
    <property type="match status" value="1"/>
</dbReference>
<evidence type="ECO:0000313" key="6">
    <source>
        <dbReference type="Proteomes" id="UP000490980"/>
    </source>
</evidence>
<feature type="coiled-coil region" evidence="1">
    <location>
        <begin position="542"/>
        <end position="569"/>
    </location>
</feature>
<keyword evidence="1" id="KW-0175">Coiled coil</keyword>
<accession>A0A7X5ZIA7</accession>
<protein>
    <recommendedName>
        <fullName evidence="4">Peptidase M56 domain-containing protein</fullName>
    </recommendedName>
</protein>
<keyword evidence="3" id="KW-0812">Transmembrane</keyword>
<feature type="transmembrane region" description="Helical" evidence="3">
    <location>
        <begin position="12"/>
        <end position="30"/>
    </location>
</feature>
<dbReference type="Proteomes" id="UP000490980">
    <property type="component" value="Unassembled WGS sequence"/>
</dbReference>
<name>A0A7X5ZIA7_9GAMM</name>
<evidence type="ECO:0000313" key="5">
    <source>
        <dbReference type="EMBL" id="NII06667.1"/>
    </source>
</evidence>
<evidence type="ECO:0000256" key="1">
    <source>
        <dbReference type="SAM" id="Coils"/>
    </source>
</evidence>